<comment type="caution">
    <text evidence="1">The sequence shown here is derived from an EMBL/GenBank/DDBJ whole genome shotgun (WGS) entry which is preliminary data.</text>
</comment>
<reference evidence="1" key="1">
    <citation type="submission" date="2023-01" db="EMBL/GenBank/DDBJ databases">
        <title>Colletotrichum chrysophilum M932 genome sequence.</title>
        <authorList>
            <person name="Baroncelli R."/>
        </authorList>
    </citation>
    <scope>NUCLEOTIDE SEQUENCE</scope>
    <source>
        <strain evidence="1">M932</strain>
    </source>
</reference>
<evidence type="ECO:0000313" key="2">
    <source>
        <dbReference type="Proteomes" id="UP001243330"/>
    </source>
</evidence>
<keyword evidence="2" id="KW-1185">Reference proteome</keyword>
<proteinExistence type="predicted"/>
<protein>
    <submittedName>
        <fullName evidence="1">Uncharacterized protein</fullName>
    </submittedName>
</protein>
<gene>
    <name evidence="1" type="ORF">CCHR01_07897</name>
</gene>
<evidence type="ECO:0000313" key="1">
    <source>
        <dbReference type="EMBL" id="KAK1849452.1"/>
    </source>
</evidence>
<accession>A0AAD9EJ85</accession>
<dbReference type="Proteomes" id="UP001243330">
    <property type="component" value="Unassembled WGS sequence"/>
</dbReference>
<organism evidence="1 2">
    <name type="scientific">Colletotrichum chrysophilum</name>
    <dbReference type="NCBI Taxonomy" id="1836956"/>
    <lineage>
        <taxon>Eukaryota</taxon>
        <taxon>Fungi</taxon>
        <taxon>Dikarya</taxon>
        <taxon>Ascomycota</taxon>
        <taxon>Pezizomycotina</taxon>
        <taxon>Sordariomycetes</taxon>
        <taxon>Hypocreomycetidae</taxon>
        <taxon>Glomerellales</taxon>
        <taxon>Glomerellaceae</taxon>
        <taxon>Colletotrichum</taxon>
        <taxon>Colletotrichum gloeosporioides species complex</taxon>
    </lineage>
</organism>
<dbReference type="AlphaFoldDB" id="A0AAD9EJ85"/>
<sequence length="49" mass="5483">MYLVEIRFLPGRYAAAAPIEIRSEHSTAFGKSIAITRSQLQSFPTRSTL</sequence>
<dbReference type="EMBL" id="JAQOWY010000143">
    <property type="protein sequence ID" value="KAK1849452.1"/>
    <property type="molecule type" value="Genomic_DNA"/>
</dbReference>
<name>A0AAD9EJ85_9PEZI</name>